<organism evidence="1 2">
    <name type="scientific">Vibrio phage ICP1</name>
    <dbReference type="NCBI Taxonomy" id="979525"/>
    <lineage>
        <taxon>Viruses</taxon>
        <taxon>Duplodnaviria</taxon>
        <taxon>Heunggongvirae</taxon>
        <taxon>Uroviricota</taxon>
        <taxon>Caudoviricetes</taxon>
        <taxon>Mohonavirus</taxon>
        <taxon>Mohonavirus ICP1</taxon>
    </lineage>
</organism>
<proteinExistence type="predicted"/>
<dbReference type="Proteomes" id="UP000007502">
    <property type="component" value="Segment"/>
</dbReference>
<name>F1D1B7_9CAUD</name>
<sequence length="77" mass="8984">MGCKNYMTWNTYPEQGSYLGKRVQVCFHYDTQPEHMFKGKIIRDDMVDETQGLTIILLDDGRVVTSTECQYSIVKEK</sequence>
<gene>
    <name evidence="1" type="primary">ORF95</name>
</gene>
<evidence type="ECO:0000313" key="1">
    <source>
        <dbReference type="EMBL" id="ADX87911.1"/>
    </source>
</evidence>
<dbReference type="GeneID" id="10228574"/>
<dbReference type="RefSeq" id="YP_004251036.1">
    <property type="nucleotide sequence ID" value="NC_015157.1"/>
</dbReference>
<dbReference type="OrthoDB" id="28324at10239"/>
<dbReference type="KEGG" id="vg:10228574"/>
<evidence type="ECO:0000313" key="2">
    <source>
        <dbReference type="Proteomes" id="UP000007502"/>
    </source>
</evidence>
<keyword evidence="2" id="KW-1185">Reference proteome</keyword>
<reference evidence="1 2" key="1">
    <citation type="journal article" date="2011" name="MBio">
        <title>Evidence of a dominant lineage of Vibrio cholerae-specific lytic bacteriophages shed by cholera patients over a 10-year period in Dhaka, Bangladesh.</title>
        <authorList>
            <person name="Seed K.D."/>
            <person name="Bodi K.L."/>
            <person name="Kropinski A.M."/>
            <person name="Ackermann H.W."/>
            <person name="Calderwood S.B."/>
            <person name="Qadri F."/>
            <person name="Camilli A."/>
        </authorList>
    </citation>
    <scope>NUCLEOTIDE SEQUENCE [LARGE SCALE GENOMIC DNA]</scope>
</reference>
<accession>F1D1B7</accession>
<protein>
    <submittedName>
        <fullName evidence="1">Uncharacterized protein ORF95</fullName>
    </submittedName>
</protein>
<dbReference type="EMBL" id="HQ641347">
    <property type="protein sequence ID" value="ADX87911.1"/>
    <property type="molecule type" value="Genomic_DNA"/>
</dbReference>